<keyword evidence="1" id="KW-1133">Transmembrane helix</keyword>
<organism evidence="3 4">
    <name type="scientific">Achlya hypogyna</name>
    <name type="common">Oomycete</name>
    <name type="synonym">Protoachlya hypogyna</name>
    <dbReference type="NCBI Taxonomy" id="1202772"/>
    <lineage>
        <taxon>Eukaryota</taxon>
        <taxon>Sar</taxon>
        <taxon>Stramenopiles</taxon>
        <taxon>Oomycota</taxon>
        <taxon>Saprolegniomycetes</taxon>
        <taxon>Saprolegniales</taxon>
        <taxon>Achlyaceae</taxon>
        <taxon>Achlya</taxon>
    </lineage>
</organism>
<feature type="signal peptide" evidence="2">
    <location>
        <begin position="1"/>
        <end position="17"/>
    </location>
</feature>
<reference evidence="3 4" key="1">
    <citation type="journal article" date="2014" name="Genome Biol. Evol.">
        <title>The secreted proteins of Achlya hypogyna and Thraustotheca clavata identify the ancestral oomycete secretome and reveal gene acquisitions by horizontal gene transfer.</title>
        <authorList>
            <person name="Misner I."/>
            <person name="Blouin N."/>
            <person name="Leonard G."/>
            <person name="Richards T.A."/>
            <person name="Lane C.E."/>
        </authorList>
    </citation>
    <scope>NUCLEOTIDE SEQUENCE [LARGE SCALE GENOMIC DNA]</scope>
    <source>
        <strain evidence="3 4">ATCC 48635</strain>
    </source>
</reference>
<keyword evidence="4" id="KW-1185">Reference proteome</keyword>
<comment type="caution">
    <text evidence="3">The sequence shown here is derived from an EMBL/GenBank/DDBJ whole genome shotgun (WGS) entry which is preliminary data.</text>
</comment>
<evidence type="ECO:0000256" key="2">
    <source>
        <dbReference type="SAM" id="SignalP"/>
    </source>
</evidence>
<feature type="chain" id="PRO_5012167249" description="Secreted protein" evidence="2">
    <location>
        <begin position="18"/>
        <end position="228"/>
    </location>
</feature>
<dbReference type="Proteomes" id="UP000243579">
    <property type="component" value="Unassembled WGS sequence"/>
</dbReference>
<keyword evidence="1" id="KW-0472">Membrane</keyword>
<protein>
    <recommendedName>
        <fullName evidence="5">Secreted protein</fullName>
    </recommendedName>
</protein>
<evidence type="ECO:0000256" key="1">
    <source>
        <dbReference type="SAM" id="Phobius"/>
    </source>
</evidence>
<sequence>MQRQAAVAALVAAVAFAIEVEIAHQFEHRDYFDMRMVGEEGVFRWNTYSAVQEFSMDVGAEVEITMLHADHPVTFSLYNYAQWDVYRSLVFEITSMAAYDETMALTCMYPSEARIPFDPRTTNTTTFRIPITVSSQYTLQVESCLPAYNLVRATVAMRNIAYDGSLTEHLGVDQLGMPPVYMIMTMTFSFLTLLWGIDCHLKDRPTYALHHVFGLALAVRSVECAIKA</sequence>
<keyword evidence="1" id="KW-0812">Transmembrane</keyword>
<feature type="transmembrane region" description="Helical" evidence="1">
    <location>
        <begin position="180"/>
        <end position="197"/>
    </location>
</feature>
<gene>
    <name evidence="3" type="ORF">ACHHYP_00910</name>
</gene>
<evidence type="ECO:0000313" key="3">
    <source>
        <dbReference type="EMBL" id="OQR94798.1"/>
    </source>
</evidence>
<dbReference type="EMBL" id="JNBR01000350">
    <property type="protein sequence ID" value="OQR94798.1"/>
    <property type="molecule type" value="Genomic_DNA"/>
</dbReference>
<evidence type="ECO:0008006" key="5">
    <source>
        <dbReference type="Google" id="ProtNLM"/>
    </source>
</evidence>
<keyword evidence="2" id="KW-0732">Signal</keyword>
<dbReference type="AlphaFoldDB" id="A0A1V9Z9W2"/>
<evidence type="ECO:0000313" key="4">
    <source>
        <dbReference type="Proteomes" id="UP000243579"/>
    </source>
</evidence>
<proteinExistence type="predicted"/>
<accession>A0A1V9Z9W2</accession>
<dbReference type="OrthoDB" id="59319at2759"/>
<name>A0A1V9Z9W2_ACHHY</name>